<evidence type="ECO:0000313" key="1">
    <source>
        <dbReference type="EMBL" id="CAK9053586.1"/>
    </source>
</evidence>
<dbReference type="Proteomes" id="UP001642484">
    <property type="component" value="Unassembled WGS sequence"/>
</dbReference>
<comment type="caution">
    <text evidence="1">The sequence shown here is derived from an EMBL/GenBank/DDBJ whole genome shotgun (WGS) entry which is preliminary data.</text>
</comment>
<keyword evidence="2" id="KW-1185">Reference proteome</keyword>
<evidence type="ECO:0000313" key="2">
    <source>
        <dbReference type="Proteomes" id="UP001642484"/>
    </source>
</evidence>
<protein>
    <submittedName>
        <fullName evidence="1">Uncharacterized protein</fullName>
    </submittedName>
</protein>
<organism evidence="1 2">
    <name type="scientific">Durusdinium trenchii</name>
    <dbReference type="NCBI Taxonomy" id="1381693"/>
    <lineage>
        <taxon>Eukaryota</taxon>
        <taxon>Sar</taxon>
        <taxon>Alveolata</taxon>
        <taxon>Dinophyceae</taxon>
        <taxon>Suessiales</taxon>
        <taxon>Symbiodiniaceae</taxon>
        <taxon>Durusdinium</taxon>
    </lineage>
</organism>
<proteinExistence type="predicted"/>
<reference evidence="1 2" key="1">
    <citation type="submission" date="2024-02" db="EMBL/GenBank/DDBJ databases">
        <authorList>
            <person name="Chen Y."/>
            <person name="Shah S."/>
            <person name="Dougan E. K."/>
            <person name="Thang M."/>
            <person name="Chan C."/>
        </authorList>
    </citation>
    <scope>NUCLEOTIDE SEQUENCE [LARGE SCALE GENOMIC DNA]</scope>
</reference>
<dbReference type="EMBL" id="CAXAMN010019002">
    <property type="protein sequence ID" value="CAK9053586.1"/>
    <property type="molecule type" value="Genomic_DNA"/>
</dbReference>
<gene>
    <name evidence="1" type="ORF">CCMP2556_LOCUS26921</name>
</gene>
<sequence>MKSLIHEFVVWSISSIYDHSGSSRSKIGGTIFARDAEDVFSSVLEAFLIAQAWCVWINRIWKLPSATLPATTAYDRSWSCFMLRPLRPAPAVILASPIVGFTASLQLFRGLLTGRPEGTLFV</sequence>
<name>A0ABP0MQN1_9DINO</name>
<accession>A0ABP0MQN1</accession>